<dbReference type="PANTHER" id="PTHR47926">
    <property type="entry name" value="PENTATRICOPEPTIDE REPEAT-CONTAINING PROTEIN"/>
    <property type="match status" value="1"/>
</dbReference>
<protein>
    <recommendedName>
        <fullName evidence="5">Pentatricopeptide repeat-containing protein</fullName>
    </recommendedName>
</protein>
<dbReference type="InterPro" id="IPR046960">
    <property type="entry name" value="PPR_At4g14850-like_plant"/>
</dbReference>
<dbReference type="NCBIfam" id="TIGR00756">
    <property type="entry name" value="PPR"/>
    <property type="match status" value="1"/>
</dbReference>
<dbReference type="EMBL" id="JAYKXN010000008">
    <property type="protein sequence ID" value="KAK7263685.1"/>
    <property type="molecule type" value="Genomic_DNA"/>
</dbReference>
<evidence type="ECO:0000313" key="3">
    <source>
        <dbReference type="EMBL" id="KAK7263685.1"/>
    </source>
</evidence>
<dbReference type="PANTHER" id="PTHR47926:SF348">
    <property type="entry name" value="PENTATRICOPEPTIDE REPEAT-CONTAINING PROTEIN"/>
    <property type="match status" value="1"/>
</dbReference>
<sequence>MKQAPSLIITNGPFLHHLNASSSSHHIWVPTLLYNALIRAYHIQNHKAVFLFIHMLANQVPPNSYTSPPLLKSSPLPLGTALHSQTLKHGVLSDPSPPSLLSMQETFTLLMQAGLSLFESMPESDVSWTTVVNGSSLNRKFSAAIQSFGKMISDKDVVYGLVKPNEATCVSIVFSCANLNGKAALYCGKQGKMGCLNYAENVFTLMVSKEVCTAMISSLASNGREMEALYMFEDMKGLGLQPNSITFLAVLTARACAKFVREGLELFRTKWDDLQVVPMMNHCGCLIDLLGRAGYIQEATDIIRNMPFKPDASVLGAFLGAYRIHGAIELGEEIGRKFELSIIQVRSHAVAQHPLMPVAGSFPQFLPPLMHVDVPSLPLVKLNVAWHFAESIKILQAI</sequence>
<dbReference type="GO" id="GO:0003723">
    <property type="term" value="F:RNA binding"/>
    <property type="evidence" value="ECO:0007669"/>
    <property type="project" value="InterPro"/>
</dbReference>
<dbReference type="InterPro" id="IPR002885">
    <property type="entry name" value="PPR_rpt"/>
</dbReference>
<evidence type="ECO:0000256" key="2">
    <source>
        <dbReference type="PROSITE-ProRule" id="PRU00708"/>
    </source>
</evidence>
<dbReference type="AlphaFoldDB" id="A0AAN9EYB7"/>
<dbReference type="GO" id="GO:0009451">
    <property type="term" value="P:RNA modification"/>
    <property type="evidence" value="ECO:0007669"/>
    <property type="project" value="InterPro"/>
</dbReference>
<comment type="caution">
    <text evidence="3">The sequence shown here is derived from an EMBL/GenBank/DDBJ whole genome shotgun (WGS) entry which is preliminary data.</text>
</comment>
<dbReference type="Pfam" id="PF01535">
    <property type="entry name" value="PPR"/>
    <property type="match status" value="3"/>
</dbReference>
<dbReference type="PROSITE" id="PS51375">
    <property type="entry name" value="PPR"/>
    <property type="match status" value="1"/>
</dbReference>
<organism evidence="3 4">
    <name type="scientific">Clitoria ternatea</name>
    <name type="common">Butterfly pea</name>
    <dbReference type="NCBI Taxonomy" id="43366"/>
    <lineage>
        <taxon>Eukaryota</taxon>
        <taxon>Viridiplantae</taxon>
        <taxon>Streptophyta</taxon>
        <taxon>Embryophyta</taxon>
        <taxon>Tracheophyta</taxon>
        <taxon>Spermatophyta</taxon>
        <taxon>Magnoliopsida</taxon>
        <taxon>eudicotyledons</taxon>
        <taxon>Gunneridae</taxon>
        <taxon>Pentapetalae</taxon>
        <taxon>rosids</taxon>
        <taxon>fabids</taxon>
        <taxon>Fabales</taxon>
        <taxon>Fabaceae</taxon>
        <taxon>Papilionoideae</taxon>
        <taxon>50 kb inversion clade</taxon>
        <taxon>NPAAA clade</taxon>
        <taxon>indigoferoid/millettioid clade</taxon>
        <taxon>Phaseoleae</taxon>
        <taxon>Clitoria</taxon>
    </lineage>
</organism>
<proteinExistence type="predicted"/>
<evidence type="ECO:0000256" key="1">
    <source>
        <dbReference type="ARBA" id="ARBA00022737"/>
    </source>
</evidence>
<dbReference type="Gene3D" id="1.25.40.10">
    <property type="entry name" value="Tetratricopeptide repeat domain"/>
    <property type="match status" value="2"/>
</dbReference>
<gene>
    <name evidence="3" type="ORF">RJT34_31279</name>
</gene>
<dbReference type="Proteomes" id="UP001359559">
    <property type="component" value="Unassembled WGS sequence"/>
</dbReference>
<keyword evidence="1" id="KW-0677">Repeat</keyword>
<feature type="repeat" description="PPR" evidence="2">
    <location>
        <begin position="208"/>
        <end position="242"/>
    </location>
</feature>
<name>A0AAN9EYB7_CLITE</name>
<dbReference type="InterPro" id="IPR011990">
    <property type="entry name" value="TPR-like_helical_dom_sf"/>
</dbReference>
<accession>A0AAN9EYB7</accession>
<keyword evidence="4" id="KW-1185">Reference proteome</keyword>
<evidence type="ECO:0008006" key="5">
    <source>
        <dbReference type="Google" id="ProtNLM"/>
    </source>
</evidence>
<reference evidence="3 4" key="1">
    <citation type="submission" date="2024-01" db="EMBL/GenBank/DDBJ databases">
        <title>The genomes of 5 underutilized Papilionoideae crops provide insights into root nodulation and disease resistance.</title>
        <authorList>
            <person name="Yuan L."/>
        </authorList>
    </citation>
    <scope>NUCLEOTIDE SEQUENCE [LARGE SCALE GENOMIC DNA]</scope>
    <source>
        <strain evidence="3">LY-2023</strain>
        <tissue evidence="3">Leaf</tissue>
    </source>
</reference>
<evidence type="ECO:0000313" key="4">
    <source>
        <dbReference type="Proteomes" id="UP001359559"/>
    </source>
</evidence>